<dbReference type="InterPro" id="IPR017592">
    <property type="entry name" value="Pilus_assmbl_Flp-typ_CpaB"/>
</dbReference>
<dbReference type="InterPro" id="IPR013974">
    <property type="entry name" value="SAF"/>
</dbReference>
<dbReference type="OrthoDB" id="163768at2"/>
<accession>A0A521CB30</accession>
<dbReference type="EMBL" id="FXTE01000002">
    <property type="protein sequence ID" value="SMO56657.1"/>
    <property type="molecule type" value="Genomic_DNA"/>
</dbReference>
<protein>
    <submittedName>
        <fullName evidence="2">Pilus assembly protein CpaB</fullName>
    </submittedName>
</protein>
<dbReference type="SMART" id="SM00858">
    <property type="entry name" value="SAF"/>
    <property type="match status" value="1"/>
</dbReference>
<name>A0A521CB30_9RHOB</name>
<organism evidence="2 3">
    <name type="scientific">Ruegeria faecimaris</name>
    <dbReference type="NCBI Taxonomy" id="686389"/>
    <lineage>
        <taxon>Bacteria</taxon>
        <taxon>Pseudomonadati</taxon>
        <taxon>Pseudomonadota</taxon>
        <taxon>Alphaproteobacteria</taxon>
        <taxon>Rhodobacterales</taxon>
        <taxon>Roseobacteraceae</taxon>
        <taxon>Ruegeria</taxon>
    </lineage>
</organism>
<feature type="domain" description="SAF" evidence="1">
    <location>
        <begin position="39"/>
        <end position="107"/>
    </location>
</feature>
<dbReference type="InterPro" id="IPR031571">
    <property type="entry name" value="RcpC_dom"/>
</dbReference>
<dbReference type="NCBIfam" id="TIGR03177">
    <property type="entry name" value="pilus_cpaB"/>
    <property type="match status" value="1"/>
</dbReference>
<gene>
    <name evidence="2" type="ORF">SAMN06265380_102298</name>
</gene>
<keyword evidence="3" id="KW-1185">Reference proteome</keyword>
<dbReference type="AlphaFoldDB" id="A0A521CB30"/>
<proteinExistence type="predicted"/>
<dbReference type="Pfam" id="PF16976">
    <property type="entry name" value="RcpC"/>
    <property type="match status" value="1"/>
</dbReference>
<evidence type="ECO:0000313" key="3">
    <source>
        <dbReference type="Proteomes" id="UP000319555"/>
    </source>
</evidence>
<dbReference type="CDD" id="cd11614">
    <property type="entry name" value="SAF_CpaB_FlgA_like"/>
    <property type="match status" value="1"/>
</dbReference>
<sequence>MRIKSFLMTFLGIGLAGGAVILAQDQIRRNQSAGEPTIVRVVAVAEDIAFGTPIEGHKLTTIDWPTASVPAGVFTSFDDVLPAAGIEPRRAKRALAQGEILLTSKVSDFGEKVTIVQTIGENNRAMAINVDAQTGVGGFVTPGDFVDIVLTRGTNDTLRAVTILQNIRVIGVDQTADEELDQPGIARTVTIEVTPDEGQKLALAQKAGQLSLSLRSLQTEEDKPLEAVRLSDILLEKSPLEEGTPRPIVKVRRGATDVQEIQVFGNTSATTEPVN</sequence>
<dbReference type="RefSeq" id="WP_142635731.1">
    <property type="nucleotide sequence ID" value="NZ_CANLVA010000004.1"/>
</dbReference>
<evidence type="ECO:0000313" key="2">
    <source>
        <dbReference type="EMBL" id="SMO56657.1"/>
    </source>
</evidence>
<dbReference type="Pfam" id="PF08666">
    <property type="entry name" value="SAF"/>
    <property type="match status" value="1"/>
</dbReference>
<dbReference type="Proteomes" id="UP000319555">
    <property type="component" value="Unassembled WGS sequence"/>
</dbReference>
<reference evidence="2 3" key="1">
    <citation type="submission" date="2017-05" db="EMBL/GenBank/DDBJ databases">
        <authorList>
            <person name="Varghese N."/>
            <person name="Submissions S."/>
        </authorList>
    </citation>
    <scope>NUCLEOTIDE SEQUENCE [LARGE SCALE GENOMIC DNA]</scope>
    <source>
        <strain evidence="2 3">DSM 28009</strain>
    </source>
</reference>
<evidence type="ECO:0000259" key="1">
    <source>
        <dbReference type="SMART" id="SM00858"/>
    </source>
</evidence>